<dbReference type="InterPro" id="IPR015915">
    <property type="entry name" value="Kelch-typ_b-propeller"/>
</dbReference>
<dbReference type="InterPro" id="IPR011043">
    <property type="entry name" value="Gal_Oxase/kelch_b-propeller"/>
</dbReference>
<evidence type="ECO:0008006" key="3">
    <source>
        <dbReference type="Google" id="ProtNLM"/>
    </source>
</evidence>
<dbReference type="Proteomes" id="UP001371305">
    <property type="component" value="Unassembled WGS sequence"/>
</dbReference>
<dbReference type="PANTHER" id="PTHR45632">
    <property type="entry name" value="LD33804P"/>
    <property type="match status" value="1"/>
</dbReference>
<dbReference type="RefSeq" id="WP_341405062.1">
    <property type="nucleotide sequence ID" value="NZ_JBBUKT010000004.1"/>
</dbReference>
<dbReference type="Pfam" id="PF24996">
    <property type="entry name" value="NANM"/>
    <property type="match status" value="1"/>
</dbReference>
<gene>
    <name evidence="1" type="ORF">WKV53_13155</name>
</gene>
<organism evidence="1 2">
    <name type="scientific">Luteolibacter soli</name>
    <dbReference type="NCBI Taxonomy" id="3135280"/>
    <lineage>
        <taxon>Bacteria</taxon>
        <taxon>Pseudomonadati</taxon>
        <taxon>Verrucomicrobiota</taxon>
        <taxon>Verrucomicrobiia</taxon>
        <taxon>Verrucomicrobiales</taxon>
        <taxon>Verrucomicrobiaceae</taxon>
        <taxon>Luteolibacter</taxon>
    </lineage>
</organism>
<dbReference type="Gene3D" id="2.120.10.80">
    <property type="entry name" value="Kelch-type beta propeller"/>
    <property type="match status" value="1"/>
</dbReference>
<evidence type="ECO:0000313" key="2">
    <source>
        <dbReference type="Proteomes" id="UP001371305"/>
    </source>
</evidence>
<protein>
    <recommendedName>
        <fullName evidence="3">Galactose oxidase</fullName>
    </recommendedName>
</protein>
<comment type="caution">
    <text evidence="1">The sequence shown here is derived from an EMBL/GenBank/DDBJ whole genome shotgun (WGS) entry which is preliminary data.</text>
</comment>
<dbReference type="SUPFAM" id="SSF50965">
    <property type="entry name" value="Galactose oxidase, central domain"/>
    <property type="match status" value="1"/>
</dbReference>
<accession>A0ABU9AV60</accession>
<sequence>MNPPNLAGPLVAAAALAVVPARGGVTMLPPVPDAIGFAGAFAGVHEGQLIAGGGANFPDGTMPWDGGKKVWHDRLFALDLKEAGAAWREVGKLPVANGYGVSLTVPEGVLVIGGGDAKENFREVRLLTLVDGRPAFRELAGLPVPLAQMVGAVTGRRVHVCGGIEKPDATAASNGHWMLDLDAMDRGWQTMPSLPGEGRILATAAGIGDAFFIAGGCSLAADATGKPVRTYLREAWKFDEGKWQRIADLPRGSVAAATPAPVRGDAFFVVSGDDGTHVGPPKEHRGFSREVLRYDVPANEWSVAEQLDVPAPVTLPAVPWRDGFILFNGEVKPGVRTPQVLYFTPPEPKP</sequence>
<evidence type="ECO:0000313" key="1">
    <source>
        <dbReference type="EMBL" id="MEK7951458.1"/>
    </source>
</evidence>
<dbReference type="EMBL" id="JBBUKT010000004">
    <property type="protein sequence ID" value="MEK7951458.1"/>
    <property type="molecule type" value="Genomic_DNA"/>
</dbReference>
<proteinExistence type="predicted"/>
<dbReference type="InterPro" id="IPR056734">
    <property type="entry name" value="NANM"/>
</dbReference>
<keyword evidence="2" id="KW-1185">Reference proteome</keyword>
<reference evidence="1 2" key="1">
    <citation type="submission" date="2024-04" db="EMBL/GenBank/DDBJ databases">
        <title>Luteolibacter sp. isolated from soil.</title>
        <authorList>
            <person name="An J."/>
        </authorList>
    </citation>
    <scope>NUCLEOTIDE SEQUENCE [LARGE SCALE GENOMIC DNA]</scope>
    <source>
        <strain evidence="1 2">Y139</strain>
    </source>
</reference>
<name>A0ABU9AV60_9BACT</name>